<gene>
    <name evidence="1" type="ORF">ABDZ14_14125</name>
</gene>
<proteinExistence type="predicted"/>
<evidence type="ECO:0000313" key="2">
    <source>
        <dbReference type="Proteomes" id="UP001485476"/>
    </source>
</evidence>
<protein>
    <submittedName>
        <fullName evidence="1">Uncharacterized protein</fullName>
    </submittedName>
</protein>
<evidence type="ECO:0000313" key="1">
    <source>
        <dbReference type="EMBL" id="MEQ6321374.1"/>
    </source>
</evidence>
<dbReference type="RefSeq" id="WP_041179961.1">
    <property type="nucleotide sequence ID" value="NZ_CP141297.1"/>
</dbReference>
<organism evidence="1 2">
    <name type="scientific">Mycobacterium canetti</name>
    <dbReference type="NCBI Taxonomy" id="78331"/>
    <lineage>
        <taxon>Bacteria</taxon>
        <taxon>Bacillati</taxon>
        <taxon>Actinomycetota</taxon>
        <taxon>Actinomycetes</taxon>
        <taxon>Mycobacteriales</taxon>
        <taxon>Mycobacteriaceae</taxon>
        <taxon>Mycobacterium</taxon>
        <taxon>Mycobacterium tuberculosis complex</taxon>
    </lineage>
</organism>
<dbReference type="Proteomes" id="UP001485476">
    <property type="component" value="Unassembled WGS sequence"/>
</dbReference>
<reference evidence="1 2" key="1">
    <citation type="submission" date="2024-05" db="EMBL/GenBank/DDBJ databases">
        <title>Whole genome sequences of Mycobacterium canettii strains associated with human tuberculosis in Canada.</title>
        <authorList>
            <person name="Islam M.R."/>
            <person name="Soualhine H."/>
        </authorList>
    </citation>
    <scope>NUCLEOTIDE SEQUENCE [LARGE SCALE GENOMIC DNA]</scope>
    <source>
        <strain evidence="1 2">1901080</strain>
    </source>
</reference>
<accession>A0ABV1MIZ0</accession>
<sequence length="69" mass="7138">MAEVVGGGPQDEVPEADAVEQARAVDFDDEAGLDTAYLSGGAGDRDASEADVVDQAFVVPVADDEEIDR</sequence>
<name>A0ABV1MIZ0_9MYCO</name>
<comment type="caution">
    <text evidence="1">The sequence shown here is derived from an EMBL/GenBank/DDBJ whole genome shotgun (WGS) entry which is preliminary data.</text>
</comment>
<dbReference type="EMBL" id="JBEEEP010000036">
    <property type="protein sequence ID" value="MEQ6321374.1"/>
    <property type="molecule type" value="Genomic_DNA"/>
</dbReference>
<keyword evidence="2" id="KW-1185">Reference proteome</keyword>
<dbReference type="GeneID" id="45427194"/>